<dbReference type="AlphaFoldDB" id="A0A803XPW1"/>
<organism evidence="1 2">
    <name type="scientific">Meleagris gallopavo</name>
    <name type="common">Wild turkey</name>
    <dbReference type="NCBI Taxonomy" id="9103"/>
    <lineage>
        <taxon>Eukaryota</taxon>
        <taxon>Metazoa</taxon>
        <taxon>Chordata</taxon>
        <taxon>Craniata</taxon>
        <taxon>Vertebrata</taxon>
        <taxon>Euteleostomi</taxon>
        <taxon>Archelosauria</taxon>
        <taxon>Archosauria</taxon>
        <taxon>Dinosauria</taxon>
        <taxon>Saurischia</taxon>
        <taxon>Theropoda</taxon>
        <taxon>Coelurosauria</taxon>
        <taxon>Aves</taxon>
        <taxon>Neognathae</taxon>
        <taxon>Galloanserae</taxon>
        <taxon>Galliformes</taxon>
        <taxon>Phasianidae</taxon>
        <taxon>Meleagridinae</taxon>
        <taxon>Meleagris</taxon>
    </lineage>
</organism>
<protein>
    <submittedName>
        <fullName evidence="1">Uncharacterized protein</fullName>
    </submittedName>
</protein>
<proteinExistence type="predicted"/>
<keyword evidence="2" id="KW-1185">Reference proteome</keyword>
<accession>A0A803XPW1</accession>
<dbReference type="InParanoid" id="A0A803XPW1"/>
<reference evidence="1" key="2">
    <citation type="submission" date="2025-08" db="UniProtKB">
        <authorList>
            <consortium name="Ensembl"/>
        </authorList>
    </citation>
    <scope>IDENTIFICATION</scope>
</reference>
<reference evidence="1" key="3">
    <citation type="submission" date="2025-09" db="UniProtKB">
        <authorList>
            <consortium name="Ensembl"/>
        </authorList>
    </citation>
    <scope>IDENTIFICATION</scope>
</reference>
<dbReference type="Ensembl" id="ENSMGAT00000023324.1">
    <property type="protein sequence ID" value="ENSMGAP00000021557.1"/>
    <property type="gene ID" value="ENSMGAG00000017506.1"/>
</dbReference>
<name>A0A803XPW1_MELGA</name>
<dbReference type="Proteomes" id="UP000001645">
    <property type="component" value="Chromosome 2"/>
</dbReference>
<evidence type="ECO:0000313" key="2">
    <source>
        <dbReference type="Proteomes" id="UP000001645"/>
    </source>
</evidence>
<evidence type="ECO:0000313" key="1">
    <source>
        <dbReference type="Ensembl" id="ENSMGAP00000021557.1"/>
    </source>
</evidence>
<reference evidence="1 2" key="1">
    <citation type="journal article" date="2010" name="PLoS Biol.">
        <title>Multi-platform next-generation sequencing of the domestic turkey (Meleagris gallopavo): genome assembly and analysis.</title>
        <authorList>
            <person name="Dalloul R.A."/>
            <person name="Long J.A."/>
            <person name="Zimin A.V."/>
            <person name="Aslam L."/>
            <person name="Beal K."/>
            <person name="Blomberg L.A."/>
            <person name="Bouffard P."/>
            <person name="Burt D.W."/>
            <person name="Crasta O."/>
            <person name="Crooijmans R.P."/>
            <person name="Cooper K."/>
            <person name="Coulombe R.A."/>
            <person name="De S."/>
            <person name="Delany M.E."/>
            <person name="Dodgson J.B."/>
            <person name="Dong J.J."/>
            <person name="Evans C."/>
            <person name="Frederickson K.M."/>
            <person name="Flicek P."/>
            <person name="Florea L."/>
            <person name="Folkerts O."/>
            <person name="Groenen M.A."/>
            <person name="Harkins T.T."/>
            <person name="Herrero J."/>
            <person name="Hoffmann S."/>
            <person name="Megens H.J."/>
            <person name="Jiang A."/>
            <person name="de Jong P."/>
            <person name="Kaiser P."/>
            <person name="Kim H."/>
            <person name="Kim K.W."/>
            <person name="Kim S."/>
            <person name="Langenberger D."/>
            <person name="Lee M.K."/>
            <person name="Lee T."/>
            <person name="Mane S."/>
            <person name="Marcais G."/>
            <person name="Marz M."/>
            <person name="McElroy A.P."/>
            <person name="Modise T."/>
            <person name="Nefedov M."/>
            <person name="Notredame C."/>
            <person name="Paton I.R."/>
            <person name="Payne W.S."/>
            <person name="Pertea G."/>
            <person name="Prickett D."/>
            <person name="Puiu D."/>
            <person name="Qioa D."/>
            <person name="Raineri E."/>
            <person name="Ruffier M."/>
            <person name="Salzberg S.L."/>
            <person name="Schatz M.C."/>
            <person name="Scheuring C."/>
            <person name="Schmidt C.J."/>
            <person name="Schroeder S."/>
            <person name="Searle S.M."/>
            <person name="Smith E.J."/>
            <person name="Smith J."/>
            <person name="Sonstegard T.S."/>
            <person name="Stadler P.F."/>
            <person name="Tafer H."/>
            <person name="Tu Z.J."/>
            <person name="Van Tassell C.P."/>
            <person name="Vilella A.J."/>
            <person name="Williams K.P."/>
            <person name="Yorke J.A."/>
            <person name="Zhang L."/>
            <person name="Zhang H.B."/>
            <person name="Zhang X."/>
            <person name="Zhang Y."/>
            <person name="Reed K.M."/>
        </authorList>
    </citation>
    <scope>NUCLEOTIDE SEQUENCE [LARGE SCALE GENOMIC DNA]</scope>
</reference>
<sequence length="92" mass="10705">MRNAMEMHSKARLWHARTRSAAPPGSVFLFLLFCYQRSFLELFCEQSTHIQLNKKTNNNRPAAFYILIIVIPQCCSSSLHREFVLFGTLKVK</sequence>